<dbReference type="Pfam" id="PF17768">
    <property type="entry name" value="RecJ_OB"/>
    <property type="match status" value="1"/>
</dbReference>
<evidence type="ECO:0000259" key="7">
    <source>
        <dbReference type="Pfam" id="PF01368"/>
    </source>
</evidence>
<dbReference type="InterPro" id="IPR004610">
    <property type="entry name" value="RecJ"/>
</dbReference>
<dbReference type="GO" id="GO:0006281">
    <property type="term" value="P:DNA repair"/>
    <property type="evidence" value="ECO:0007669"/>
    <property type="project" value="InterPro"/>
</dbReference>
<keyword evidence="5 10" id="KW-0269">Exonuclease</keyword>
<dbReference type="PANTHER" id="PTHR30255:SF2">
    <property type="entry name" value="SINGLE-STRANDED-DNA-SPECIFIC EXONUCLEASE RECJ"/>
    <property type="match status" value="1"/>
</dbReference>
<dbReference type="EMBL" id="VBOZ01000028">
    <property type="protein sequence ID" value="TMQ64044.1"/>
    <property type="molecule type" value="Genomic_DNA"/>
</dbReference>
<dbReference type="Gene3D" id="3.10.310.30">
    <property type="match status" value="1"/>
</dbReference>
<keyword evidence="3" id="KW-0540">Nuclease</keyword>
<feature type="domain" description="RecJ OB" evidence="9">
    <location>
        <begin position="580"/>
        <end position="686"/>
    </location>
</feature>
<accession>A0A538TK95</accession>
<evidence type="ECO:0000256" key="6">
    <source>
        <dbReference type="SAM" id="MobiDB-lite"/>
    </source>
</evidence>
<evidence type="ECO:0000313" key="10">
    <source>
        <dbReference type="EMBL" id="TMQ64044.1"/>
    </source>
</evidence>
<dbReference type="Proteomes" id="UP000317691">
    <property type="component" value="Unassembled WGS sequence"/>
</dbReference>
<dbReference type="InterPro" id="IPR041122">
    <property type="entry name" value="RecJ_OB"/>
</dbReference>
<evidence type="ECO:0000259" key="8">
    <source>
        <dbReference type="Pfam" id="PF02272"/>
    </source>
</evidence>
<evidence type="ECO:0000256" key="2">
    <source>
        <dbReference type="ARBA" id="ARBA00019841"/>
    </source>
</evidence>
<feature type="compositionally biased region" description="Low complexity" evidence="6">
    <location>
        <begin position="49"/>
        <end position="62"/>
    </location>
</feature>
<dbReference type="GO" id="GO:0008409">
    <property type="term" value="F:5'-3' exonuclease activity"/>
    <property type="evidence" value="ECO:0007669"/>
    <property type="project" value="InterPro"/>
</dbReference>
<evidence type="ECO:0000256" key="4">
    <source>
        <dbReference type="ARBA" id="ARBA00022801"/>
    </source>
</evidence>
<evidence type="ECO:0000313" key="11">
    <source>
        <dbReference type="Proteomes" id="UP000317691"/>
    </source>
</evidence>
<name>A0A538TK95_UNCEI</name>
<evidence type="ECO:0000256" key="1">
    <source>
        <dbReference type="ARBA" id="ARBA00005915"/>
    </source>
</evidence>
<comment type="caution">
    <text evidence="10">The sequence shown here is derived from an EMBL/GenBank/DDBJ whole genome shotgun (WGS) entry which is preliminary data.</text>
</comment>
<feature type="domain" description="DDH" evidence="7">
    <location>
        <begin position="204"/>
        <end position="354"/>
    </location>
</feature>
<evidence type="ECO:0000256" key="3">
    <source>
        <dbReference type="ARBA" id="ARBA00022722"/>
    </source>
</evidence>
<evidence type="ECO:0000259" key="9">
    <source>
        <dbReference type="Pfam" id="PF17768"/>
    </source>
</evidence>
<dbReference type="NCBIfam" id="TIGR00644">
    <property type="entry name" value="recJ"/>
    <property type="match status" value="1"/>
</dbReference>
<dbReference type="Pfam" id="PF02272">
    <property type="entry name" value="DHHA1"/>
    <property type="match status" value="1"/>
</dbReference>
<reference evidence="10 11" key="1">
    <citation type="journal article" date="2019" name="Nat. Microbiol.">
        <title>Mediterranean grassland soil C-N compound turnover is dependent on rainfall and depth, and is mediated by genomically divergent microorganisms.</title>
        <authorList>
            <person name="Diamond S."/>
            <person name="Andeer P.F."/>
            <person name="Li Z."/>
            <person name="Crits-Christoph A."/>
            <person name="Burstein D."/>
            <person name="Anantharaman K."/>
            <person name="Lane K.R."/>
            <person name="Thomas B.C."/>
            <person name="Pan C."/>
            <person name="Northen T.R."/>
            <person name="Banfield J.F."/>
        </authorList>
    </citation>
    <scope>NUCLEOTIDE SEQUENCE [LARGE SCALE GENOMIC DNA]</scope>
    <source>
        <strain evidence="10">WS_9</strain>
    </source>
</reference>
<gene>
    <name evidence="10" type="primary">recJ</name>
    <name evidence="10" type="ORF">E6K79_08650</name>
</gene>
<dbReference type="InterPro" id="IPR001667">
    <property type="entry name" value="DDH_dom"/>
</dbReference>
<comment type="similarity">
    <text evidence="1">Belongs to the RecJ family.</text>
</comment>
<proteinExistence type="inferred from homology"/>
<dbReference type="Gene3D" id="3.90.1640.30">
    <property type="match status" value="1"/>
</dbReference>
<dbReference type="InterPro" id="IPR051673">
    <property type="entry name" value="SSDNA_exonuclease_RecJ"/>
</dbReference>
<dbReference type="InterPro" id="IPR003156">
    <property type="entry name" value="DHHA1_dom"/>
</dbReference>
<dbReference type="AlphaFoldDB" id="A0A538TK95"/>
<feature type="compositionally biased region" description="Basic and acidic residues" evidence="6">
    <location>
        <begin position="27"/>
        <end position="38"/>
    </location>
</feature>
<dbReference type="PANTHER" id="PTHR30255">
    <property type="entry name" value="SINGLE-STRANDED-DNA-SPECIFIC EXONUCLEASE RECJ"/>
    <property type="match status" value="1"/>
</dbReference>
<dbReference type="GO" id="GO:0006310">
    <property type="term" value="P:DNA recombination"/>
    <property type="evidence" value="ECO:0007669"/>
    <property type="project" value="InterPro"/>
</dbReference>
<dbReference type="SUPFAM" id="SSF64182">
    <property type="entry name" value="DHH phosphoesterases"/>
    <property type="match status" value="1"/>
</dbReference>
<feature type="region of interest" description="Disordered" evidence="6">
    <location>
        <begin position="1"/>
        <end position="77"/>
    </location>
</feature>
<feature type="domain" description="DHHA1" evidence="8">
    <location>
        <begin position="475"/>
        <end position="565"/>
    </location>
</feature>
<protein>
    <recommendedName>
        <fullName evidence="2">Single-stranded-DNA-specific exonuclease RecJ</fullName>
    </recommendedName>
</protein>
<keyword evidence="4" id="KW-0378">Hydrolase</keyword>
<dbReference type="GO" id="GO:0003676">
    <property type="term" value="F:nucleic acid binding"/>
    <property type="evidence" value="ECO:0007669"/>
    <property type="project" value="InterPro"/>
</dbReference>
<dbReference type="InterPro" id="IPR038763">
    <property type="entry name" value="DHH_sf"/>
</dbReference>
<organism evidence="10 11">
    <name type="scientific">Eiseniibacteriota bacterium</name>
    <dbReference type="NCBI Taxonomy" id="2212470"/>
    <lineage>
        <taxon>Bacteria</taxon>
        <taxon>Candidatus Eiseniibacteriota</taxon>
    </lineage>
</organism>
<dbReference type="Pfam" id="PF01368">
    <property type="entry name" value="DHH"/>
    <property type="match status" value="1"/>
</dbReference>
<sequence>MWAHLPDLSQGGVPDQSPPRRSRLCRGRVDPLRHRESGAGRGRARRGPGSRPGSDGRIAAPRRGGRRSGEGAPRFRPEDRLQALVTIRSLHHALTLIFQGVSLKGIPPFHAPPTKGLSVPASTPKTWVLRSPAAPELAVKLAAELGFSHTFASLLANRGFGTTLEVQEFLQPSLGKLLDSFTMRDMDLAVNRIWKAVDEREAMLVYGDYDVDGITATSLLTSALTRLGAKVTYFIPDRIRDGYGFSVRGVDVARKRRTKLVITADCGITATAEVELARQHGIEVIVTDHHEPLGEIPAAAAVLNPKRKDCPYAFKELSGVGVVLKLVQGLVASRPGALPESFVKEHLDLVALGTIADVVPLRGENRIFAKIGLDQICTSTKPGIVALKEVAGLKARRVESGHVAYILAPRINAAGRLGNAESGVRLLLSTEPQEATIIAESLEEDNTNRKKIDEQTLEDALEQLRRLGPNLPPAIVLWSDRWHPGVLGIVASRLVERFHRPTILVAADEDEGKGSARSIPGFDVCQALQECREYLIGFGGHSYAAGLTVRAEHMEKLREKLCGVVAARLQADDFIPKLSIDGPLSLDDCNEELVEFLDRLSPFGIGNAEPLFVADNVRLASPPMVVSRNHLKLSLRQNGREIDCIGFGMGHFAGPIQSDMGRVSIAFVPTINVWQNRARLQLKLRDIQIR</sequence>
<feature type="compositionally biased region" description="Basic and acidic residues" evidence="6">
    <location>
        <begin position="67"/>
        <end position="77"/>
    </location>
</feature>
<evidence type="ECO:0000256" key="5">
    <source>
        <dbReference type="ARBA" id="ARBA00022839"/>
    </source>
</evidence>